<dbReference type="GO" id="GO:0016787">
    <property type="term" value="F:hydrolase activity"/>
    <property type="evidence" value="ECO:0007669"/>
    <property type="project" value="UniProtKB-KW"/>
</dbReference>
<keyword evidence="3" id="KW-0012">Acyltransferase</keyword>
<keyword evidence="1" id="KW-0812">Transmembrane</keyword>
<protein>
    <submittedName>
        <fullName evidence="3">Peptidoglycan/LPS O-acetylase OafA/YrhL, contains acyltransferase and SGNH-hydrolase domains</fullName>
    </submittedName>
</protein>
<dbReference type="Pfam" id="PF01757">
    <property type="entry name" value="Acyl_transf_3"/>
    <property type="match status" value="1"/>
</dbReference>
<reference evidence="4" key="1">
    <citation type="submission" date="2016-10" db="EMBL/GenBank/DDBJ databases">
        <authorList>
            <person name="Varghese N."/>
            <person name="Submissions S."/>
        </authorList>
    </citation>
    <scope>NUCLEOTIDE SEQUENCE [LARGE SCALE GENOMIC DNA]</scope>
    <source>
        <strain evidence="4">DSM 17044</strain>
    </source>
</reference>
<keyword evidence="3" id="KW-0378">Hydrolase</keyword>
<feature type="transmembrane region" description="Helical" evidence="1">
    <location>
        <begin position="314"/>
        <end position="335"/>
    </location>
</feature>
<keyword evidence="1" id="KW-1133">Transmembrane helix</keyword>
<feature type="transmembrane region" description="Helical" evidence="1">
    <location>
        <begin position="290"/>
        <end position="308"/>
    </location>
</feature>
<dbReference type="EMBL" id="FOAP01000027">
    <property type="protein sequence ID" value="SEM97291.1"/>
    <property type="molecule type" value="Genomic_DNA"/>
</dbReference>
<dbReference type="InterPro" id="IPR002656">
    <property type="entry name" value="Acyl_transf_3_dom"/>
</dbReference>
<dbReference type="RefSeq" id="WP_245768982.1">
    <property type="nucleotide sequence ID" value="NZ_FOAP01000027.1"/>
</dbReference>
<accession>A0A1H8CPW0</accession>
<feature type="transmembrane region" description="Helical" evidence="1">
    <location>
        <begin position="189"/>
        <end position="206"/>
    </location>
</feature>
<evidence type="ECO:0000259" key="2">
    <source>
        <dbReference type="Pfam" id="PF01757"/>
    </source>
</evidence>
<dbReference type="AlphaFoldDB" id="A0A1H8CPW0"/>
<dbReference type="PANTHER" id="PTHR23028">
    <property type="entry name" value="ACETYLTRANSFERASE"/>
    <property type="match status" value="1"/>
</dbReference>
<dbReference type="GO" id="GO:0016747">
    <property type="term" value="F:acyltransferase activity, transferring groups other than amino-acyl groups"/>
    <property type="evidence" value="ECO:0007669"/>
    <property type="project" value="InterPro"/>
</dbReference>
<proteinExistence type="predicted"/>
<name>A0A1H8CPW0_STIAU</name>
<feature type="domain" description="Acyltransferase 3" evidence="2">
    <location>
        <begin position="18"/>
        <end position="330"/>
    </location>
</feature>
<keyword evidence="1" id="KW-0472">Membrane</keyword>
<keyword evidence="3" id="KW-0808">Transferase</keyword>
<evidence type="ECO:0000256" key="1">
    <source>
        <dbReference type="SAM" id="Phobius"/>
    </source>
</evidence>
<dbReference type="InterPro" id="IPR050879">
    <property type="entry name" value="Acyltransferase_3"/>
</dbReference>
<feature type="transmembrane region" description="Helical" evidence="1">
    <location>
        <begin position="163"/>
        <end position="182"/>
    </location>
</feature>
<evidence type="ECO:0000313" key="3">
    <source>
        <dbReference type="EMBL" id="SEM97291.1"/>
    </source>
</evidence>
<feature type="transmembrane region" description="Helical" evidence="1">
    <location>
        <begin position="21"/>
        <end position="39"/>
    </location>
</feature>
<feature type="transmembrane region" description="Helical" evidence="1">
    <location>
        <begin position="236"/>
        <end position="253"/>
    </location>
</feature>
<organism evidence="3 4">
    <name type="scientific">Stigmatella aurantiaca</name>
    <dbReference type="NCBI Taxonomy" id="41"/>
    <lineage>
        <taxon>Bacteria</taxon>
        <taxon>Pseudomonadati</taxon>
        <taxon>Myxococcota</taxon>
        <taxon>Myxococcia</taxon>
        <taxon>Myxococcales</taxon>
        <taxon>Cystobacterineae</taxon>
        <taxon>Archangiaceae</taxon>
        <taxon>Stigmatella</taxon>
    </lineage>
</organism>
<dbReference type="Proteomes" id="UP000182719">
    <property type="component" value="Unassembled WGS sequence"/>
</dbReference>
<feature type="transmembrane region" description="Helical" evidence="1">
    <location>
        <begin position="96"/>
        <end position="115"/>
    </location>
</feature>
<keyword evidence="4" id="KW-1185">Reference proteome</keyword>
<feature type="transmembrane region" description="Helical" evidence="1">
    <location>
        <begin position="59"/>
        <end position="76"/>
    </location>
</feature>
<evidence type="ECO:0000313" key="4">
    <source>
        <dbReference type="Proteomes" id="UP000182719"/>
    </source>
</evidence>
<gene>
    <name evidence="3" type="ORF">SAMN05444354_12742</name>
</gene>
<sequence>MPSSSPPTLKQCLDSPRNNLDFIRLVAATGVIFSHAFPLAEGLGTREPLEDFSHGQMSLGRLCVAVFLIISGLLITRSQERSPSQAHYLWARVLRIFPGLAVVLLASAFVLGPVLTELPLEGYLRSPDTYSYVWRNFTLYQSQWELPGVFEGNAYPRAVNGSLWTLKYEVGFYLLVAGLGMVGLLRRGWALAGWGLAAVAPLIPYVGPRLGWWQELSLYFGSGLALYLWRDRVRLSPWAALGCLVVVGATAWWGVGMRLAVGSCGAYLVMYLAFRPGWRVNLSRFGDISYGVYIYAFPVQQLVTALLGGRMSGWVNVALSVPLVAGLAALSWHFVEKPAMRWKGAPPSLLARVLPARVRAV</sequence>